<feature type="compositionally biased region" description="Pro residues" evidence="1">
    <location>
        <begin position="154"/>
        <end position="164"/>
    </location>
</feature>
<gene>
    <name evidence="2" type="ORF">AG1IA_06797</name>
</gene>
<protein>
    <submittedName>
        <fullName evidence="2">Uncharacterized protein</fullName>
    </submittedName>
</protein>
<dbReference type="HOGENOM" id="CLU_654131_0_0_1"/>
<comment type="caution">
    <text evidence="2">The sequence shown here is derived from an EMBL/GenBank/DDBJ whole genome shotgun (WGS) entry which is preliminary data.</text>
</comment>
<feature type="region of interest" description="Disordered" evidence="1">
    <location>
        <begin position="221"/>
        <end position="281"/>
    </location>
</feature>
<sequence>MRIRCGFPCYDGSGCEAQAHGNTKGSGPFWALDLYRLLVEDNHIITRSRVFFPWDLDLDHLCFYEPRDHQDTSSIYGRPRQQIFELELCTLQAGLVPATITSFLPNHSWHLWGNPTIPKQFIRLSLWSPLLGLLTILSVSSTKLSIPLPPSLIIPSQPPSPSSPTSPEYFDAVDDWSADTNDEDDLFYDAYEGPLEHSSPECTDMETCAYELQYEGAAKGAIGGRKPRVGPPRSTMGTASTSASTFPSIPALPSTPLTFTSSRGPSKPTSGPETKTSATSLAAEQAQRAVPPPVCLVHDVRAGDTLFFYLHDIIDSGHAILSQEYGPSILTADRMIFPRYILEQELVMSIPAGADLKVVFDCCHSAGMIGLQYCVGRMAPPPLLPRAEELSTHRGSTASYVATVFTRSPTRLALRHIDCG</sequence>
<dbReference type="OrthoDB" id="3223806at2759"/>
<name>L8WMJ2_THACA</name>
<dbReference type="Gene3D" id="3.40.50.1460">
    <property type="match status" value="1"/>
</dbReference>
<dbReference type="AlphaFoldDB" id="L8WMJ2"/>
<reference evidence="2 3" key="1">
    <citation type="journal article" date="2013" name="Nat. Commun.">
        <title>The evolution and pathogenic mechanisms of the rice sheath blight pathogen.</title>
        <authorList>
            <person name="Zheng A."/>
            <person name="Lin R."/>
            <person name="Xu L."/>
            <person name="Qin P."/>
            <person name="Tang C."/>
            <person name="Ai P."/>
            <person name="Zhang D."/>
            <person name="Liu Y."/>
            <person name="Sun Z."/>
            <person name="Feng H."/>
            <person name="Wang Y."/>
            <person name="Chen Y."/>
            <person name="Liang X."/>
            <person name="Fu R."/>
            <person name="Li Q."/>
            <person name="Zhang J."/>
            <person name="Yu X."/>
            <person name="Xie Z."/>
            <person name="Ding L."/>
            <person name="Guan P."/>
            <person name="Tang J."/>
            <person name="Liang Y."/>
            <person name="Wang S."/>
            <person name="Deng Q."/>
            <person name="Li S."/>
            <person name="Zhu J."/>
            <person name="Wang L."/>
            <person name="Liu H."/>
            <person name="Li P."/>
        </authorList>
    </citation>
    <scope>NUCLEOTIDE SEQUENCE [LARGE SCALE GENOMIC DNA]</scope>
    <source>
        <strain evidence="3">AG-1 IA</strain>
    </source>
</reference>
<evidence type="ECO:0000313" key="2">
    <source>
        <dbReference type="EMBL" id="ELU39175.1"/>
    </source>
</evidence>
<dbReference type="STRING" id="983506.L8WMJ2"/>
<feature type="compositionally biased region" description="Polar residues" evidence="1">
    <location>
        <begin position="255"/>
        <end position="281"/>
    </location>
</feature>
<dbReference type="Proteomes" id="UP000011668">
    <property type="component" value="Unassembled WGS sequence"/>
</dbReference>
<evidence type="ECO:0000256" key="1">
    <source>
        <dbReference type="SAM" id="MobiDB-lite"/>
    </source>
</evidence>
<accession>L8WMJ2</accession>
<proteinExistence type="predicted"/>
<organism evidence="2 3">
    <name type="scientific">Thanatephorus cucumeris (strain AG1-IA)</name>
    <name type="common">Rice sheath blight fungus</name>
    <name type="synonym">Rhizoctonia solani</name>
    <dbReference type="NCBI Taxonomy" id="983506"/>
    <lineage>
        <taxon>Eukaryota</taxon>
        <taxon>Fungi</taxon>
        <taxon>Dikarya</taxon>
        <taxon>Basidiomycota</taxon>
        <taxon>Agaricomycotina</taxon>
        <taxon>Agaricomycetes</taxon>
        <taxon>Cantharellales</taxon>
        <taxon>Ceratobasidiaceae</taxon>
        <taxon>Rhizoctonia</taxon>
        <taxon>Rhizoctonia solani AG-1</taxon>
    </lineage>
</organism>
<feature type="region of interest" description="Disordered" evidence="1">
    <location>
        <begin position="154"/>
        <end position="175"/>
    </location>
</feature>
<keyword evidence="3" id="KW-1185">Reference proteome</keyword>
<evidence type="ECO:0000313" key="3">
    <source>
        <dbReference type="Proteomes" id="UP000011668"/>
    </source>
</evidence>
<feature type="compositionally biased region" description="Low complexity" evidence="1">
    <location>
        <begin position="234"/>
        <end position="245"/>
    </location>
</feature>
<dbReference type="EMBL" id="AFRT01001894">
    <property type="protein sequence ID" value="ELU39175.1"/>
    <property type="molecule type" value="Genomic_DNA"/>
</dbReference>